<proteinExistence type="predicted"/>
<evidence type="ECO:0000313" key="2">
    <source>
        <dbReference type="EMBL" id="KAE9390284.1"/>
    </source>
</evidence>
<name>A0A6A4GYX1_9AGAR</name>
<accession>A0A6A4GYX1</accession>
<organism evidence="2 3">
    <name type="scientific">Gymnopus androsaceus JB14</name>
    <dbReference type="NCBI Taxonomy" id="1447944"/>
    <lineage>
        <taxon>Eukaryota</taxon>
        <taxon>Fungi</taxon>
        <taxon>Dikarya</taxon>
        <taxon>Basidiomycota</taxon>
        <taxon>Agaricomycotina</taxon>
        <taxon>Agaricomycetes</taxon>
        <taxon>Agaricomycetidae</taxon>
        <taxon>Agaricales</taxon>
        <taxon>Marasmiineae</taxon>
        <taxon>Omphalotaceae</taxon>
        <taxon>Gymnopus</taxon>
    </lineage>
</organism>
<feature type="region of interest" description="Disordered" evidence="1">
    <location>
        <begin position="160"/>
        <end position="210"/>
    </location>
</feature>
<protein>
    <submittedName>
        <fullName evidence="2">Uncharacterized protein</fullName>
    </submittedName>
</protein>
<evidence type="ECO:0000313" key="3">
    <source>
        <dbReference type="Proteomes" id="UP000799118"/>
    </source>
</evidence>
<feature type="region of interest" description="Disordered" evidence="1">
    <location>
        <begin position="25"/>
        <end position="66"/>
    </location>
</feature>
<evidence type="ECO:0000256" key="1">
    <source>
        <dbReference type="SAM" id="MobiDB-lite"/>
    </source>
</evidence>
<feature type="compositionally biased region" description="Basic and acidic residues" evidence="1">
    <location>
        <begin position="47"/>
        <end position="66"/>
    </location>
</feature>
<keyword evidence="3" id="KW-1185">Reference proteome</keyword>
<gene>
    <name evidence="2" type="ORF">BT96DRAFT_1002418</name>
</gene>
<sequence>MICTVPLGETSVHVLARKVETQSPHNVVKVPPSPAIAKPKVAPTAETKGEAKKPPDDKALSKPIGKPKESVVDIRFASRAELQSATPGAMPTKCTAAQRPIHTNAVLDLMKAATKQLELVVPNIIFTSQNDYNCVTGPGAGYGMVLFYITVRVTGGENAHPQGAGEPLMCRGEMAKRPGSDSRSGRPQVQVYPELGEGSGHGSGISVVAR</sequence>
<dbReference type="EMBL" id="ML769663">
    <property type="protein sequence ID" value="KAE9390284.1"/>
    <property type="molecule type" value="Genomic_DNA"/>
</dbReference>
<dbReference type="AlphaFoldDB" id="A0A6A4GYX1"/>
<reference evidence="2" key="1">
    <citation type="journal article" date="2019" name="Environ. Microbiol.">
        <title>Fungal ecological strategies reflected in gene transcription - a case study of two litter decomposers.</title>
        <authorList>
            <person name="Barbi F."/>
            <person name="Kohler A."/>
            <person name="Barry K."/>
            <person name="Baskaran P."/>
            <person name="Daum C."/>
            <person name="Fauchery L."/>
            <person name="Ihrmark K."/>
            <person name="Kuo A."/>
            <person name="LaButti K."/>
            <person name="Lipzen A."/>
            <person name="Morin E."/>
            <person name="Grigoriev I.V."/>
            <person name="Henrissat B."/>
            <person name="Lindahl B."/>
            <person name="Martin F."/>
        </authorList>
    </citation>
    <scope>NUCLEOTIDE SEQUENCE</scope>
    <source>
        <strain evidence="2">JB14</strain>
    </source>
</reference>
<feature type="compositionally biased region" description="Basic and acidic residues" evidence="1">
    <location>
        <begin position="173"/>
        <end position="184"/>
    </location>
</feature>
<dbReference type="Proteomes" id="UP000799118">
    <property type="component" value="Unassembled WGS sequence"/>
</dbReference>